<reference evidence="1" key="1">
    <citation type="submission" date="2018-05" db="EMBL/GenBank/DDBJ databases">
        <authorList>
            <person name="Lanie J.A."/>
            <person name="Ng W.-L."/>
            <person name="Kazmierczak K.M."/>
            <person name="Andrzejewski T.M."/>
            <person name="Davidsen T.M."/>
            <person name="Wayne K.J."/>
            <person name="Tettelin H."/>
            <person name="Glass J.I."/>
            <person name="Rusch D."/>
            <person name="Podicherti R."/>
            <person name="Tsui H.-C.T."/>
            <person name="Winkler M.E."/>
        </authorList>
    </citation>
    <scope>NUCLEOTIDE SEQUENCE</scope>
</reference>
<dbReference type="InterPro" id="IPR020568">
    <property type="entry name" value="Ribosomal_Su5_D2-typ_SF"/>
</dbReference>
<protein>
    <recommendedName>
        <fullName evidence="2">Kinase</fullName>
    </recommendedName>
</protein>
<dbReference type="AlphaFoldDB" id="A0A383B3R7"/>
<evidence type="ECO:0008006" key="2">
    <source>
        <dbReference type="Google" id="ProtNLM"/>
    </source>
</evidence>
<dbReference type="SUPFAM" id="SSF54211">
    <property type="entry name" value="Ribosomal protein S5 domain 2-like"/>
    <property type="match status" value="1"/>
</dbReference>
<evidence type="ECO:0000313" key="1">
    <source>
        <dbReference type="EMBL" id="SVE14430.1"/>
    </source>
</evidence>
<feature type="non-terminal residue" evidence="1">
    <location>
        <position position="58"/>
    </location>
</feature>
<sequence length="58" mass="6858">MIISRTPYRISFFGGGTDYPSWYLKNGGEVLSATIDKYCYLSCRYLPPFFEHKIRIVW</sequence>
<dbReference type="EMBL" id="UINC01197116">
    <property type="protein sequence ID" value="SVE14430.1"/>
    <property type="molecule type" value="Genomic_DNA"/>
</dbReference>
<organism evidence="1">
    <name type="scientific">marine metagenome</name>
    <dbReference type="NCBI Taxonomy" id="408172"/>
    <lineage>
        <taxon>unclassified sequences</taxon>
        <taxon>metagenomes</taxon>
        <taxon>ecological metagenomes</taxon>
    </lineage>
</organism>
<name>A0A383B3R7_9ZZZZ</name>
<accession>A0A383B3R7</accession>
<dbReference type="Gene3D" id="3.30.230.120">
    <property type="match status" value="1"/>
</dbReference>
<gene>
    <name evidence="1" type="ORF">METZ01_LOCUS467284</name>
</gene>
<proteinExistence type="predicted"/>